<dbReference type="InParanoid" id="A0A2P6MQM2"/>
<name>A0A2P6MQM2_9EUKA</name>
<evidence type="ECO:0000313" key="2">
    <source>
        <dbReference type="EMBL" id="PRP73998.1"/>
    </source>
</evidence>
<dbReference type="AlphaFoldDB" id="A0A2P6MQM2"/>
<comment type="caution">
    <text evidence="2">The sequence shown here is derived from an EMBL/GenBank/DDBJ whole genome shotgun (WGS) entry which is preliminary data.</text>
</comment>
<accession>A0A2P6MQM2</accession>
<evidence type="ECO:0000313" key="3">
    <source>
        <dbReference type="Proteomes" id="UP000241769"/>
    </source>
</evidence>
<proteinExistence type="predicted"/>
<evidence type="ECO:0000256" key="1">
    <source>
        <dbReference type="SAM" id="MobiDB-lite"/>
    </source>
</evidence>
<sequence length="82" mass="9978">MIRVYRFPPRLHKASTERTNAYKCFAEDYQTEHRRRAFKRANAYKCFAEDYQTEHRKQAFSRPKSWGRSKPLVEWSHNSPLN</sequence>
<keyword evidence="3" id="KW-1185">Reference proteome</keyword>
<dbReference type="Proteomes" id="UP000241769">
    <property type="component" value="Unassembled WGS sequence"/>
</dbReference>
<feature type="region of interest" description="Disordered" evidence="1">
    <location>
        <begin position="58"/>
        <end position="82"/>
    </location>
</feature>
<protein>
    <submittedName>
        <fullName evidence="2">Uncharacterized protein</fullName>
    </submittedName>
</protein>
<reference evidence="2 3" key="1">
    <citation type="journal article" date="2018" name="Genome Biol. Evol.">
        <title>Multiple Roots of Fruiting Body Formation in Amoebozoa.</title>
        <authorList>
            <person name="Hillmann F."/>
            <person name="Forbes G."/>
            <person name="Novohradska S."/>
            <person name="Ferling I."/>
            <person name="Riege K."/>
            <person name="Groth M."/>
            <person name="Westermann M."/>
            <person name="Marz M."/>
            <person name="Spaller T."/>
            <person name="Winckler T."/>
            <person name="Schaap P."/>
            <person name="Glockner G."/>
        </authorList>
    </citation>
    <scope>NUCLEOTIDE SEQUENCE [LARGE SCALE GENOMIC DNA]</scope>
    <source>
        <strain evidence="2 3">Jena</strain>
    </source>
</reference>
<dbReference type="EMBL" id="MDYQ01000513">
    <property type="protein sequence ID" value="PRP73998.1"/>
    <property type="molecule type" value="Genomic_DNA"/>
</dbReference>
<gene>
    <name evidence="2" type="ORF">PROFUN_16488</name>
</gene>
<organism evidence="2 3">
    <name type="scientific">Planoprotostelium fungivorum</name>
    <dbReference type="NCBI Taxonomy" id="1890364"/>
    <lineage>
        <taxon>Eukaryota</taxon>
        <taxon>Amoebozoa</taxon>
        <taxon>Evosea</taxon>
        <taxon>Variosea</taxon>
        <taxon>Cavosteliida</taxon>
        <taxon>Cavosteliaceae</taxon>
        <taxon>Planoprotostelium</taxon>
    </lineage>
</organism>